<feature type="transmembrane region" description="Helical" evidence="1">
    <location>
        <begin position="124"/>
        <end position="145"/>
    </location>
</feature>
<dbReference type="RefSeq" id="WP_174582959.1">
    <property type="nucleotide sequence ID" value="NZ_CAJNOB010000007.1"/>
</dbReference>
<dbReference type="AlphaFoldDB" id="A0A8J2BNL3"/>
<feature type="transmembrane region" description="Helical" evidence="1">
    <location>
        <begin position="74"/>
        <end position="92"/>
    </location>
</feature>
<proteinExistence type="predicted"/>
<keyword evidence="3" id="KW-1185">Reference proteome</keyword>
<feature type="transmembrane region" description="Helical" evidence="1">
    <location>
        <begin position="48"/>
        <end position="67"/>
    </location>
</feature>
<feature type="transmembrane region" description="Helical" evidence="1">
    <location>
        <begin position="165"/>
        <end position="184"/>
    </location>
</feature>
<accession>A0A8J2BNL3</accession>
<feature type="transmembrane region" description="Helical" evidence="1">
    <location>
        <begin position="12"/>
        <end position="28"/>
    </location>
</feature>
<protein>
    <submittedName>
        <fullName evidence="2">Uncharacterized protein</fullName>
    </submittedName>
</protein>
<feature type="transmembrane region" description="Helical" evidence="1">
    <location>
        <begin position="98"/>
        <end position="117"/>
    </location>
</feature>
<sequence>MIYAFSLRSVSLFLGALHFLFGLSLYLFPQNVGRTLGLLLRNALAGRLMSLSATIWATLLCASIDLGELSQARWIITLGCIMLGLSVTWLLVELLFVRALGVILLLAAEIPLEAAFWEETPWRIVISLLAYAWIASGISMVVTPYHWRAIADRLDSNPSFLGKGIGAVFLFLGALLIILSFTVYPA</sequence>
<keyword evidence="1" id="KW-0472">Membrane</keyword>
<dbReference type="Proteomes" id="UP000663859">
    <property type="component" value="Unassembled WGS sequence"/>
</dbReference>
<evidence type="ECO:0000313" key="2">
    <source>
        <dbReference type="EMBL" id="CAF0693967.1"/>
    </source>
</evidence>
<keyword evidence="1" id="KW-1133">Transmembrane helix</keyword>
<name>A0A8J2BNL3_9BACT</name>
<organism evidence="2 3">
    <name type="scientific">Candidatus Methylacidithermus pantelleriae</name>
    <dbReference type="NCBI Taxonomy" id="2744239"/>
    <lineage>
        <taxon>Bacteria</taxon>
        <taxon>Pseudomonadati</taxon>
        <taxon>Verrucomicrobiota</taxon>
        <taxon>Methylacidiphilae</taxon>
        <taxon>Methylacidiphilales</taxon>
        <taxon>Methylacidiphilaceae</taxon>
        <taxon>Candidatus Methylacidithermus</taxon>
    </lineage>
</organism>
<dbReference type="EMBL" id="CAJNOB010000007">
    <property type="protein sequence ID" value="CAF0693967.1"/>
    <property type="molecule type" value="Genomic_DNA"/>
</dbReference>
<comment type="caution">
    <text evidence="2">The sequence shown here is derived from an EMBL/GenBank/DDBJ whole genome shotgun (WGS) entry which is preliminary data.</text>
</comment>
<evidence type="ECO:0000256" key="1">
    <source>
        <dbReference type="SAM" id="Phobius"/>
    </source>
</evidence>
<gene>
    <name evidence="2" type="ORF">MPNT_150033</name>
</gene>
<reference evidence="2" key="1">
    <citation type="submission" date="2021-02" db="EMBL/GenBank/DDBJ databases">
        <authorList>
            <person name="Cremers G."/>
            <person name="Picone N."/>
        </authorList>
    </citation>
    <scope>NUCLEOTIDE SEQUENCE</scope>
    <source>
        <strain evidence="2">PQ17</strain>
    </source>
</reference>
<keyword evidence="1" id="KW-0812">Transmembrane</keyword>
<evidence type="ECO:0000313" key="3">
    <source>
        <dbReference type="Proteomes" id="UP000663859"/>
    </source>
</evidence>